<dbReference type="GO" id="GO:0016705">
    <property type="term" value="F:oxidoreductase activity, acting on paired donors, with incorporation or reduction of molecular oxygen"/>
    <property type="evidence" value="ECO:0007669"/>
    <property type="project" value="InterPro"/>
</dbReference>
<evidence type="ECO:0000256" key="11">
    <source>
        <dbReference type="ARBA" id="ARBA00023136"/>
    </source>
</evidence>
<feature type="binding site" description="axial binding residue" evidence="12">
    <location>
        <position position="466"/>
    </location>
    <ligand>
        <name>heme</name>
        <dbReference type="ChEBI" id="CHEBI:30413"/>
    </ligand>
    <ligandPart>
        <name>Fe</name>
        <dbReference type="ChEBI" id="CHEBI:18248"/>
    </ligandPart>
</feature>
<dbReference type="GO" id="GO:0005506">
    <property type="term" value="F:iron ion binding"/>
    <property type="evidence" value="ECO:0007669"/>
    <property type="project" value="InterPro"/>
</dbReference>
<dbReference type="Gene3D" id="1.10.630.10">
    <property type="entry name" value="Cytochrome P450"/>
    <property type="match status" value="1"/>
</dbReference>
<evidence type="ECO:0000256" key="3">
    <source>
        <dbReference type="ARBA" id="ARBA00010617"/>
    </source>
</evidence>
<dbReference type="FunFam" id="1.10.630.10:FF:000182">
    <property type="entry name" value="Cytochrome P450 3A4"/>
    <property type="match status" value="1"/>
</dbReference>
<evidence type="ECO:0000256" key="13">
    <source>
        <dbReference type="RuleBase" id="RU000461"/>
    </source>
</evidence>
<dbReference type="Proteomes" id="UP000006882">
    <property type="component" value="Chromosome G1"/>
</dbReference>
<name>A0A251R4X8_PRUPE</name>
<comment type="cofactor">
    <cofactor evidence="1 12">
        <name>heme</name>
        <dbReference type="ChEBI" id="CHEBI:30413"/>
    </cofactor>
</comment>
<evidence type="ECO:0000313" key="15">
    <source>
        <dbReference type="EMBL" id="ONI31102.1"/>
    </source>
</evidence>
<keyword evidence="11 14" id="KW-0472">Membrane</keyword>
<evidence type="ECO:0000256" key="14">
    <source>
        <dbReference type="SAM" id="Phobius"/>
    </source>
</evidence>
<keyword evidence="4 12" id="KW-0349">Heme</keyword>
<dbReference type="InterPro" id="IPR050665">
    <property type="entry name" value="Cytochrome_P450_Monooxygen"/>
</dbReference>
<dbReference type="PRINTS" id="PR00463">
    <property type="entry name" value="EP450I"/>
</dbReference>
<feature type="transmembrane region" description="Helical" evidence="14">
    <location>
        <begin position="6"/>
        <end position="30"/>
    </location>
</feature>
<dbReference type="eggNOG" id="KOG0157">
    <property type="taxonomic scope" value="Eukaryota"/>
</dbReference>
<evidence type="ECO:0000256" key="8">
    <source>
        <dbReference type="ARBA" id="ARBA00023002"/>
    </source>
</evidence>
<dbReference type="InterPro" id="IPR002401">
    <property type="entry name" value="Cyt_P450_E_grp-I"/>
</dbReference>
<evidence type="ECO:0000256" key="2">
    <source>
        <dbReference type="ARBA" id="ARBA00004167"/>
    </source>
</evidence>
<evidence type="ECO:0000256" key="5">
    <source>
        <dbReference type="ARBA" id="ARBA00022692"/>
    </source>
</evidence>
<dbReference type="PANTHER" id="PTHR24282:SF20">
    <property type="entry name" value="CYTOCHROME P450 CYP749A22-LIKE"/>
    <property type="match status" value="1"/>
</dbReference>
<dbReference type="GO" id="GO:0020037">
    <property type="term" value="F:heme binding"/>
    <property type="evidence" value="ECO:0007669"/>
    <property type="project" value="InterPro"/>
</dbReference>
<dbReference type="SUPFAM" id="SSF48264">
    <property type="entry name" value="Cytochrome P450"/>
    <property type="match status" value="1"/>
</dbReference>
<evidence type="ECO:0000256" key="7">
    <source>
        <dbReference type="ARBA" id="ARBA00022989"/>
    </source>
</evidence>
<dbReference type="InterPro" id="IPR018247">
    <property type="entry name" value="EF_Hand_1_Ca_BS"/>
</dbReference>
<dbReference type="PROSITE" id="PS00018">
    <property type="entry name" value="EF_HAND_1"/>
    <property type="match status" value="1"/>
</dbReference>
<dbReference type="Gramene" id="ONI31102">
    <property type="protein sequence ID" value="ONI31102"/>
    <property type="gene ID" value="PRUPE_1G292800"/>
</dbReference>
<evidence type="ECO:0000256" key="1">
    <source>
        <dbReference type="ARBA" id="ARBA00001971"/>
    </source>
</evidence>
<sequence length="518" mass="59264">MSWLLGDSMFTVSSCVCVFLVILLALIRIFRKVWWVPNRIQKFMGLQGIHGPAYRLVHGSTKEIMSMKKEAMSRPRNMSHDIFPTVQPHTHQWTKIYGKNFLQWQGTQPQLLIAEPELSKEILNNKDRLFRKQKSQGYVKKLFGESISMAEGEKWVKLRKLANHAFHGESLKGMVPDMITSTETMLQRWKNHEGKEIEVFEEFRLLTSEVISRSAFGSSYLEGKRIFDMLMELTSVIFQNALRPRFPGISMFYKTSAEIRADKLEKGIRDTIAEIVKKRENKAMKGEADEFGSDFLGVLLKAHHDTNENQRISFDDIVDECKTFYFAGQETTNALLAWTVFLLALHPDWQEEARKEVLQLFGQQTPTLDGISKLKTMSMIINESLRLYPPVVSLNRQVEKNVKLGGLVIPANAELHVPNLAFHHDPKFWGEDVNLFKPERFSEGVAKATKSNTVAFLPFGLGPRTCVGMNFANAEVKIALAMILQRYSFTLSPGYVHSPIQYMTVRPHRGVQVILHSL</sequence>
<comment type="similarity">
    <text evidence="3 13">Belongs to the cytochrome P450 family.</text>
</comment>
<dbReference type="EMBL" id="CM007651">
    <property type="protein sequence ID" value="ONI31102.1"/>
    <property type="molecule type" value="Genomic_DNA"/>
</dbReference>
<evidence type="ECO:0000256" key="9">
    <source>
        <dbReference type="ARBA" id="ARBA00023004"/>
    </source>
</evidence>
<keyword evidence="16" id="KW-1185">Reference proteome</keyword>
<evidence type="ECO:0000256" key="4">
    <source>
        <dbReference type="ARBA" id="ARBA00022617"/>
    </source>
</evidence>
<dbReference type="InterPro" id="IPR036396">
    <property type="entry name" value="Cyt_P450_sf"/>
</dbReference>
<dbReference type="InterPro" id="IPR001128">
    <property type="entry name" value="Cyt_P450"/>
</dbReference>
<dbReference type="Pfam" id="PF00067">
    <property type="entry name" value="p450"/>
    <property type="match status" value="1"/>
</dbReference>
<keyword evidence="10 13" id="KW-0503">Monooxygenase</keyword>
<dbReference type="PRINTS" id="PR00385">
    <property type="entry name" value="P450"/>
</dbReference>
<dbReference type="GO" id="GO:0016020">
    <property type="term" value="C:membrane"/>
    <property type="evidence" value="ECO:0007669"/>
    <property type="project" value="UniProtKB-SubCell"/>
</dbReference>
<proteinExistence type="inferred from homology"/>
<evidence type="ECO:0000256" key="6">
    <source>
        <dbReference type="ARBA" id="ARBA00022723"/>
    </source>
</evidence>
<comment type="subcellular location">
    <subcellularLocation>
        <location evidence="2">Membrane</location>
        <topology evidence="2">Single-pass membrane protein</topology>
    </subcellularLocation>
</comment>
<dbReference type="InterPro" id="IPR017972">
    <property type="entry name" value="Cyt_P450_CS"/>
</dbReference>
<dbReference type="SMR" id="A0A251R4X8"/>
<evidence type="ECO:0008006" key="17">
    <source>
        <dbReference type="Google" id="ProtNLM"/>
    </source>
</evidence>
<reference evidence="15 16" key="1">
    <citation type="journal article" date="2013" name="Nat. Genet.">
        <title>The high-quality draft genome of peach (Prunus persica) identifies unique patterns of genetic diversity, domestication and genome evolution.</title>
        <authorList>
            <consortium name="International Peach Genome Initiative"/>
            <person name="Verde I."/>
            <person name="Abbott A.G."/>
            <person name="Scalabrin S."/>
            <person name="Jung S."/>
            <person name="Shu S."/>
            <person name="Marroni F."/>
            <person name="Zhebentyayeva T."/>
            <person name="Dettori M.T."/>
            <person name="Grimwood J."/>
            <person name="Cattonaro F."/>
            <person name="Zuccolo A."/>
            <person name="Rossini L."/>
            <person name="Jenkins J."/>
            <person name="Vendramin E."/>
            <person name="Meisel L.A."/>
            <person name="Decroocq V."/>
            <person name="Sosinski B."/>
            <person name="Prochnik S."/>
            <person name="Mitros T."/>
            <person name="Policriti A."/>
            <person name="Cipriani G."/>
            <person name="Dondini L."/>
            <person name="Ficklin S."/>
            <person name="Goodstein D.M."/>
            <person name="Xuan P."/>
            <person name="Del Fabbro C."/>
            <person name="Aramini V."/>
            <person name="Copetti D."/>
            <person name="Gonzalez S."/>
            <person name="Horner D.S."/>
            <person name="Falchi R."/>
            <person name="Lucas S."/>
            <person name="Mica E."/>
            <person name="Maldonado J."/>
            <person name="Lazzari B."/>
            <person name="Bielenberg D."/>
            <person name="Pirona R."/>
            <person name="Miculan M."/>
            <person name="Barakat A."/>
            <person name="Testolin R."/>
            <person name="Stella A."/>
            <person name="Tartarini S."/>
            <person name="Tonutti P."/>
            <person name="Arus P."/>
            <person name="Orellana A."/>
            <person name="Wells C."/>
            <person name="Main D."/>
            <person name="Vizzotto G."/>
            <person name="Silva H."/>
            <person name="Salamini F."/>
            <person name="Schmutz J."/>
            <person name="Morgante M."/>
            <person name="Rokhsar D.S."/>
        </authorList>
    </citation>
    <scope>NUCLEOTIDE SEQUENCE [LARGE SCALE GENOMIC DNA]</scope>
    <source>
        <strain evidence="16">cv. Nemared</strain>
    </source>
</reference>
<dbReference type="STRING" id="3760.A0A251R4X8"/>
<evidence type="ECO:0000313" key="16">
    <source>
        <dbReference type="Proteomes" id="UP000006882"/>
    </source>
</evidence>
<evidence type="ECO:0000256" key="12">
    <source>
        <dbReference type="PIRSR" id="PIRSR602401-1"/>
    </source>
</evidence>
<protein>
    <recommendedName>
        <fullName evidence="17">Cytochrome P450 CYP749A22-like</fullName>
    </recommendedName>
</protein>
<keyword evidence="8 13" id="KW-0560">Oxidoreductase</keyword>
<accession>A0A251R4X8</accession>
<keyword evidence="5 14" id="KW-0812">Transmembrane</keyword>
<keyword evidence="6 12" id="KW-0479">Metal-binding</keyword>
<dbReference type="PANTHER" id="PTHR24282">
    <property type="entry name" value="CYTOCHROME P450 FAMILY MEMBER"/>
    <property type="match status" value="1"/>
</dbReference>
<keyword evidence="9 12" id="KW-0408">Iron</keyword>
<dbReference type="AlphaFoldDB" id="A0A251R4X8"/>
<dbReference type="OrthoDB" id="1470350at2759"/>
<dbReference type="PROSITE" id="PS00086">
    <property type="entry name" value="CYTOCHROME_P450"/>
    <property type="match status" value="1"/>
</dbReference>
<dbReference type="GO" id="GO:0004497">
    <property type="term" value="F:monooxygenase activity"/>
    <property type="evidence" value="ECO:0000318"/>
    <property type="project" value="GO_Central"/>
</dbReference>
<evidence type="ECO:0000256" key="10">
    <source>
        <dbReference type="ARBA" id="ARBA00023033"/>
    </source>
</evidence>
<keyword evidence="7 14" id="KW-1133">Transmembrane helix</keyword>
<gene>
    <name evidence="15" type="ORF">PRUPE_1G292800</name>
</gene>
<organism evidence="15 16">
    <name type="scientific">Prunus persica</name>
    <name type="common">Peach</name>
    <name type="synonym">Amygdalus persica</name>
    <dbReference type="NCBI Taxonomy" id="3760"/>
    <lineage>
        <taxon>Eukaryota</taxon>
        <taxon>Viridiplantae</taxon>
        <taxon>Streptophyta</taxon>
        <taxon>Embryophyta</taxon>
        <taxon>Tracheophyta</taxon>
        <taxon>Spermatophyta</taxon>
        <taxon>Magnoliopsida</taxon>
        <taxon>eudicotyledons</taxon>
        <taxon>Gunneridae</taxon>
        <taxon>Pentapetalae</taxon>
        <taxon>rosids</taxon>
        <taxon>fabids</taxon>
        <taxon>Rosales</taxon>
        <taxon>Rosaceae</taxon>
        <taxon>Amygdaloideae</taxon>
        <taxon>Amygdaleae</taxon>
        <taxon>Prunus</taxon>
    </lineage>
</organism>